<dbReference type="FunFam" id="3.40.50.20:FF:000010">
    <property type="entry name" value="Propionyl-CoA carboxylase subunit alpha"/>
    <property type="match status" value="1"/>
</dbReference>
<proteinExistence type="predicted"/>
<dbReference type="PANTHER" id="PTHR18866">
    <property type="entry name" value="CARBOXYLASE:PYRUVATE/ACETYL-COA/PROPIONYL-COA CARBOXYLASE"/>
    <property type="match status" value="1"/>
</dbReference>
<organism evidence="16 17">
    <name type="scientific">Corynebacterium provencense</name>
    <dbReference type="NCBI Taxonomy" id="1737425"/>
    <lineage>
        <taxon>Bacteria</taxon>
        <taxon>Bacillati</taxon>
        <taxon>Actinomycetota</taxon>
        <taxon>Actinomycetes</taxon>
        <taxon>Mycobacteriales</taxon>
        <taxon>Corynebacteriaceae</taxon>
        <taxon>Corynebacterium</taxon>
    </lineage>
</organism>
<keyword evidence="6" id="KW-0092">Biotin</keyword>
<keyword evidence="17" id="KW-1185">Reference proteome</keyword>
<dbReference type="Pfam" id="PF00289">
    <property type="entry name" value="Biotin_carb_N"/>
    <property type="match status" value="1"/>
</dbReference>
<evidence type="ECO:0000256" key="3">
    <source>
        <dbReference type="ARBA" id="ARBA00022598"/>
    </source>
</evidence>
<dbReference type="Gene3D" id="3.30.470.20">
    <property type="entry name" value="ATP-grasp fold, B domain"/>
    <property type="match status" value="1"/>
</dbReference>
<keyword evidence="5 12" id="KW-0067">ATP-binding</keyword>
<dbReference type="OrthoDB" id="9760256at2"/>
<dbReference type="Proteomes" id="UP000247696">
    <property type="component" value="Chromosome"/>
</dbReference>
<dbReference type="PROSITE" id="PS50979">
    <property type="entry name" value="BC"/>
    <property type="match status" value="1"/>
</dbReference>
<dbReference type="PROSITE" id="PS50975">
    <property type="entry name" value="ATP_GRASP"/>
    <property type="match status" value="1"/>
</dbReference>
<feature type="domain" description="Lipoyl-binding" evidence="13">
    <location>
        <begin position="652"/>
        <end position="728"/>
    </location>
</feature>
<dbReference type="PROSITE" id="PS00867">
    <property type="entry name" value="CPSASE_2"/>
    <property type="match status" value="1"/>
</dbReference>
<dbReference type="EMBL" id="CP024988">
    <property type="protein sequence ID" value="AWT25651.1"/>
    <property type="molecule type" value="Genomic_DNA"/>
</dbReference>
<name>A0A2Z3YQ14_9CORY</name>
<dbReference type="AlphaFoldDB" id="A0A2Z3YQ14"/>
<dbReference type="GO" id="GO:0005524">
    <property type="term" value="F:ATP binding"/>
    <property type="evidence" value="ECO:0007669"/>
    <property type="project" value="UniProtKB-UniRule"/>
</dbReference>
<dbReference type="EC" id="6.3.4.14" evidence="2"/>
<dbReference type="InterPro" id="IPR001882">
    <property type="entry name" value="Biotin_BS"/>
</dbReference>
<dbReference type="PROSITE" id="PS00188">
    <property type="entry name" value="BIOTIN"/>
    <property type="match status" value="1"/>
</dbReference>
<accession>A0A2Z3YQ14</accession>
<dbReference type="FunFam" id="3.30.470.20:FF:000028">
    <property type="entry name" value="Methylcrotonoyl-CoA carboxylase subunit alpha, mitochondrial"/>
    <property type="match status" value="1"/>
</dbReference>
<dbReference type="PROSITE" id="PS00866">
    <property type="entry name" value="CPSASE_1"/>
    <property type="match status" value="1"/>
</dbReference>
<comment type="cofactor">
    <cofactor evidence="1">
        <name>biotin</name>
        <dbReference type="ChEBI" id="CHEBI:57586"/>
    </cofactor>
</comment>
<dbReference type="GO" id="GO:0046872">
    <property type="term" value="F:metal ion binding"/>
    <property type="evidence" value="ECO:0007669"/>
    <property type="project" value="InterPro"/>
</dbReference>
<dbReference type="RefSeq" id="WP_110481148.1">
    <property type="nucleotide sequence ID" value="NZ_CP024988.1"/>
</dbReference>
<feature type="domain" description="ATP-grasp" evidence="14">
    <location>
        <begin position="120"/>
        <end position="325"/>
    </location>
</feature>
<dbReference type="PANTHER" id="PTHR18866:SF33">
    <property type="entry name" value="METHYLCROTONOYL-COA CARBOXYLASE SUBUNIT ALPHA, MITOCHONDRIAL-RELATED"/>
    <property type="match status" value="1"/>
</dbReference>
<keyword evidence="3" id="KW-0436">Ligase</keyword>
<dbReference type="SUPFAM" id="SSF51246">
    <property type="entry name" value="Rudiment single hybrid motif"/>
    <property type="match status" value="1"/>
</dbReference>
<dbReference type="GO" id="GO:0004075">
    <property type="term" value="F:biotin carboxylase activity"/>
    <property type="evidence" value="ECO:0007669"/>
    <property type="project" value="UniProtKB-EC"/>
</dbReference>
<dbReference type="Pfam" id="PF02786">
    <property type="entry name" value="CPSase_L_D2"/>
    <property type="match status" value="1"/>
</dbReference>
<protein>
    <recommendedName>
        <fullName evidence="11">Biotin-dependent 3-methylcrotonyl-coenzyme A carboxylase alpha1 subunit</fullName>
        <ecNumber evidence="2">6.3.4.14</ecNumber>
    </recommendedName>
</protein>
<evidence type="ECO:0000313" key="16">
    <source>
        <dbReference type="EMBL" id="AWT25651.1"/>
    </source>
</evidence>
<dbReference type="SUPFAM" id="SSF56059">
    <property type="entry name" value="Glutathione synthetase ATP-binding domain-like"/>
    <property type="match status" value="1"/>
</dbReference>
<dbReference type="STRING" id="1737425.GCA_900049755_00448"/>
<feature type="domain" description="Biotin carboxylation" evidence="15">
    <location>
        <begin position="1"/>
        <end position="459"/>
    </location>
</feature>
<dbReference type="InterPro" id="IPR011761">
    <property type="entry name" value="ATP-grasp"/>
</dbReference>
<evidence type="ECO:0000313" key="17">
    <source>
        <dbReference type="Proteomes" id="UP000247696"/>
    </source>
</evidence>
<dbReference type="SMART" id="SM00878">
    <property type="entry name" value="Biotin_carb_C"/>
    <property type="match status" value="1"/>
</dbReference>
<dbReference type="InterPro" id="IPR000089">
    <property type="entry name" value="Biotin_lipoyl"/>
</dbReference>
<comment type="pathway">
    <text evidence="7">Amino-acid degradation; L-leucine degradation.</text>
</comment>
<evidence type="ECO:0000256" key="8">
    <source>
        <dbReference type="ARBA" id="ARBA00048501"/>
    </source>
</evidence>
<evidence type="ECO:0000256" key="5">
    <source>
        <dbReference type="ARBA" id="ARBA00022840"/>
    </source>
</evidence>
<dbReference type="SUPFAM" id="SSF52440">
    <property type="entry name" value="PreATP-grasp domain"/>
    <property type="match status" value="1"/>
</dbReference>
<dbReference type="InterPro" id="IPR011054">
    <property type="entry name" value="Rudment_hybrid_motif"/>
</dbReference>
<dbReference type="InterPro" id="IPR005481">
    <property type="entry name" value="BC-like_N"/>
</dbReference>
<dbReference type="InterPro" id="IPR011764">
    <property type="entry name" value="Biotin_carboxylation_dom"/>
</dbReference>
<evidence type="ECO:0000256" key="4">
    <source>
        <dbReference type="ARBA" id="ARBA00022741"/>
    </source>
</evidence>
<dbReference type="CDD" id="cd06850">
    <property type="entry name" value="biotinyl_domain"/>
    <property type="match status" value="1"/>
</dbReference>
<evidence type="ECO:0000259" key="14">
    <source>
        <dbReference type="PROSITE" id="PS50975"/>
    </source>
</evidence>
<keyword evidence="4 12" id="KW-0547">Nucleotide-binding</keyword>
<dbReference type="InterPro" id="IPR005479">
    <property type="entry name" value="CPAse_ATP-bd"/>
</dbReference>
<comment type="subunit">
    <text evidence="10">The biotin-dependent acyl-CoA carboxylase complex is composed of AccA1, which contains the biotin carboxylase (BC) and biotin carboxyl carrier protein (BCCP) domains, and AccD1, which contains the carboxyl transferase (CT) domain. The AccA1/AccD1 complex forms a dodecamer.</text>
</comment>
<dbReference type="Gene3D" id="2.40.50.100">
    <property type="match status" value="1"/>
</dbReference>
<dbReference type="PROSITE" id="PS50968">
    <property type="entry name" value="BIOTINYL_LIPOYL"/>
    <property type="match status" value="1"/>
</dbReference>
<dbReference type="FunFam" id="2.40.50.100:FF:000003">
    <property type="entry name" value="Acetyl-CoA carboxylase biotin carboxyl carrier protein"/>
    <property type="match status" value="1"/>
</dbReference>
<comment type="function">
    <text evidence="9">Component of a biotin-dependent acyl-CoA carboxylase complex. This subunit catalyzes the ATP-dependent carboxylation of the biotin carried by the biotin carboxyl carrier (BCC) domain, resulting in the formation of carboxyl biotin. When associated with the beta1 subunit AccD1, is involved in branched amino-acid catabolism with methylcrotonyl coenzyme A as the substrate.</text>
</comment>
<dbReference type="InterPro" id="IPR016185">
    <property type="entry name" value="PreATP-grasp_dom_sf"/>
</dbReference>
<evidence type="ECO:0000256" key="6">
    <source>
        <dbReference type="ARBA" id="ARBA00023267"/>
    </source>
</evidence>
<dbReference type="InterPro" id="IPR011053">
    <property type="entry name" value="Single_hybrid_motif"/>
</dbReference>
<dbReference type="InterPro" id="IPR005482">
    <property type="entry name" value="Biotin_COase_C"/>
</dbReference>
<reference evidence="17" key="1">
    <citation type="submission" date="2017-11" db="EMBL/GenBank/DDBJ databases">
        <title>Otitis media/interna in a cat caused by the recently described species Corynebacterium provencense.</title>
        <authorList>
            <person name="Kittl S."/>
            <person name="Brodard I."/>
            <person name="Rychener L."/>
            <person name="Jores J."/>
            <person name="Roosje P."/>
            <person name="Gobeli Brawand S."/>
        </authorList>
    </citation>
    <scope>NUCLEOTIDE SEQUENCE [LARGE SCALE GENOMIC DNA]</scope>
    <source>
        <strain evidence="17">17KM38</strain>
    </source>
</reference>
<dbReference type="SUPFAM" id="SSF51230">
    <property type="entry name" value="Single hybrid motif"/>
    <property type="match status" value="1"/>
</dbReference>
<evidence type="ECO:0000256" key="10">
    <source>
        <dbReference type="ARBA" id="ARBA00065901"/>
    </source>
</evidence>
<evidence type="ECO:0000259" key="13">
    <source>
        <dbReference type="PROSITE" id="PS50968"/>
    </source>
</evidence>
<evidence type="ECO:0000259" key="15">
    <source>
        <dbReference type="PROSITE" id="PS50979"/>
    </source>
</evidence>
<evidence type="ECO:0000256" key="7">
    <source>
        <dbReference type="ARBA" id="ARBA00046317"/>
    </source>
</evidence>
<dbReference type="Pfam" id="PF00364">
    <property type="entry name" value="Biotin_lipoyl"/>
    <property type="match status" value="1"/>
</dbReference>
<evidence type="ECO:0000256" key="11">
    <source>
        <dbReference type="ARBA" id="ARBA00074050"/>
    </source>
</evidence>
<evidence type="ECO:0000256" key="2">
    <source>
        <dbReference type="ARBA" id="ARBA00013263"/>
    </source>
</evidence>
<sequence length="729" mass="75490">MFDTVLVANRGEIACRIIRTLRHMGLRSVAVYSDADHDAPHVTLADTAVHLGPAGAAASYLDIDRVISAARASGAGAVHPGYGFLSENADFVRACADAGIVFIGPPATAVETMGDKITARATVEARGVPTVPGISRPGLGDAELIAGVTGTDGGPGVEFPVLIKPSAGGGGKGMHVVEDASDLPEALATARREAASAFGDDTLFIEHYVDTPRHIEVQVLADTHGTVIHLGERECSLQRRHQKVIEEAPSPLLDEATRERIGRAACDAARACGYRGAGTVEFIVPADRPDHFYFMEMNTRLQVEHPVTEMITGTDLVELQIRVARGEPLPLDAEDVRVTGHAVEARIYAEDATTGFLPTGGTVTALRWPTGPGIRVDAGITVGQEIGTDYDPMLAKIIAHGTNRRQALERLDAALAATLLTGPGTGGTGTNINFCRALLADPRVQDGDLDTGLLDRIAAELTGGAGAGGATHAPPVEALTAVALGFRELSADTARAAGYNGAWAAADGWRAGVAGATYRVPLDVPGTGPADVTLTCVPPSEPPFPTPDAPRFTGTVTVEVLPTDPDARTPGPRTFTVRASRSGEDTVWSLAASDAPAPTVQERWLTRPVPVTRAGTGSTASFPPAPGPAGVGVAVSGRAGTWVVPLAERRRGASAATPDDDEVTSPMPGTVVSVRVVDGEAVTVGQPLVVLEAMKMEHSLTAAHDGVVRIRCATGDKVPAGQVLASVTT</sequence>
<evidence type="ECO:0000256" key="9">
    <source>
        <dbReference type="ARBA" id="ARBA00053351"/>
    </source>
</evidence>
<comment type="catalytic activity">
    <reaction evidence="8">
        <text>N(6)-biotinyl-L-lysyl-[protein] + hydrogencarbonate + ATP = N(6)-carboxybiotinyl-L-lysyl-[protein] + ADP + phosphate + H(+)</text>
        <dbReference type="Rhea" id="RHEA:13501"/>
        <dbReference type="Rhea" id="RHEA-COMP:10505"/>
        <dbReference type="Rhea" id="RHEA-COMP:10506"/>
        <dbReference type="ChEBI" id="CHEBI:15378"/>
        <dbReference type="ChEBI" id="CHEBI:17544"/>
        <dbReference type="ChEBI" id="CHEBI:30616"/>
        <dbReference type="ChEBI" id="CHEBI:43474"/>
        <dbReference type="ChEBI" id="CHEBI:83144"/>
        <dbReference type="ChEBI" id="CHEBI:83145"/>
        <dbReference type="ChEBI" id="CHEBI:456216"/>
        <dbReference type="EC" id="6.3.4.14"/>
    </reaction>
    <physiologicalReaction direction="left-to-right" evidence="8">
        <dbReference type="Rhea" id="RHEA:13502"/>
    </physiologicalReaction>
</comment>
<dbReference type="InterPro" id="IPR050856">
    <property type="entry name" value="Biotin_carboxylase_complex"/>
</dbReference>
<evidence type="ECO:0000256" key="12">
    <source>
        <dbReference type="PROSITE-ProRule" id="PRU00409"/>
    </source>
</evidence>
<gene>
    <name evidence="16" type="primary">accA1_2</name>
    <name evidence="16" type="ORF">Csp1_08430</name>
</gene>
<dbReference type="KEGG" id="cpre:Csp1_08430"/>
<evidence type="ECO:0000256" key="1">
    <source>
        <dbReference type="ARBA" id="ARBA00001953"/>
    </source>
</evidence>
<dbReference type="Pfam" id="PF02785">
    <property type="entry name" value="Biotin_carb_C"/>
    <property type="match status" value="1"/>
</dbReference>